<dbReference type="PANTHER" id="PTHR43639:SF1">
    <property type="entry name" value="SHORT-CHAIN DEHYDROGENASE_REDUCTASE FAMILY PROTEIN"/>
    <property type="match status" value="1"/>
</dbReference>
<name>A0AAE9XUA8_9PROT</name>
<keyword evidence="2" id="KW-0560">Oxidoreductase</keyword>
<dbReference type="PRINTS" id="PR00081">
    <property type="entry name" value="GDHRDH"/>
</dbReference>
<dbReference type="SUPFAM" id="SSF51735">
    <property type="entry name" value="NAD(P)-binding Rossmann-fold domains"/>
    <property type="match status" value="1"/>
</dbReference>
<evidence type="ECO:0000256" key="1">
    <source>
        <dbReference type="ARBA" id="ARBA00006484"/>
    </source>
</evidence>
<dbReference type="GO" id="GO:0016491">
    <property type="term" value="F:oxidoreductase activity"/>
    <property type="evidence" value="ECO:0007669"/>
    <property type="project" value="UniProtKB-KW"/>
</dbReference>
<dbReference type="Proteomes" id="UP001217500">
    <property type="component" value="Chromosome"/>
</dbReference>
<evidence type="ECO:0000256" key="3">
    <source>
        <dbReference type="RuleBase" id="RU000363"/>
    </source>
</evidence>
<evidence type="ECO:0000313" key="5">
    <source>
        <dbReference type="Proteomes" id="UP001217500"/>
    </source>
</evidence>
<dbReference type="Pfam" id="PF00106">
    <property type="entry name" value="adh_short"/>
    <property type="match status" value="1"/>
</dbReference>
<dbReference type="KEGG" id="gso:PH603_06795"/>
<keyword evidence="5" id="KW-1185">Reference proteome</keyword>
<gene>
    <name evidence="4" type="ORF">PH603_06795</name>
</gene>
<reference evidence="4" key="1">
    <citation type="submission" date="2023-01" db="EMBL/GenBank/DDBJ databases">
        <title>The genome sequence of Kordiimonadaceae bacterium 6D33.</title>
        <authorList>
            <person name="Liu Y."/>
        </authorList>
    </citation>
    <scope>NUCLEOTIDE SEQUENCE</scope>
    <source>
        <strain evidence="4">6D33</strain>
    </source>
</reference>
<dbReference type="InterPro" id="IPR036291">
    <property type="entry name" value="NAD(P)-bd_dom_sf"/>
</dbReference>
<accession>A0AAE9XUA8</accession>
<organism evidence="4 5">
    <name type="scientific">Gimibacter soli</name>
    <dbReference type="NCBI Taxonomy" id="3024400"/>
    <lineage>
        <taxon>Bacteria</taxon>
        <taxon>Pseudomonadati</taxon>
        <taxon>Pseudomonadota</taxon>
        <taxon>Alphaproteobacteria</taxon>
        <taxon>Kordiimonadales</taxon>
        <taxon>Temperatibacteraceae</taxon>
        <taxon>Gimibacter</taxon>
    </lineage>
</organism>
<sequence length="256" mass="26795">MTTARREGAALVTGAGQRIGRAIALDLAAHGHAVALHCREHGLAGAEETAALIRGKGGEAAIVQADLAEAAVVQKIVPEAAAALGQPIEILINNASLFEPDEINTLTAASWQAHLSVNTLAPLLLTQTLAAGLPAACQGNVINLIDQRVWRLNPTFMSYTASKAALWTLTQTTAQALAPRVRVNAIGPGPVLPSIHQTKKTFDQEAAKVPLGHGPTLDEICASVRFLLETPSMTGQMLALDGGQHLAWQTPDIVES</sequence>
<dbReference type="PROSITE" id="PS00061">
    <property type="entry name" value="ADH_SHORT"/>
    <property type="match status" value="1"/>
</dbReference>
<evidence type="ECO:0000256" key="2">
    <source>
        <dbReference type="ARBA" id="ARBA00023002"/>
    </source>
</evidence>
<dbReference type="PRINTS" id="PR00080">
    <property type="entry name" value="SDRFAMILY"/>
</dbReference>
<dbReference type="NCBIfam" id="NF006597">
    <property type="entry name" value="PRK09134.1"/>
    <property type="match status" value="1"/>
</dbReference>
<dbReference type="InterPro" id="IPR002347">
    <property type="entry name" value="SDR_fam"/>
</dbReference>
<evidence type="ECO:0000313" key="4">
    <source>
        <dbReference type="EMBL" id="WCL55465.1"/>
    </source>
</evidence>
<dbReference type="AlphaFoldDB" id="A0AAE9XUA8"/>
<dbReference type="Gene3D" id="3.40.50.720">
    <property type="entry name" value="NAD(P)-binding Rossmann-like Domain"/>
    <property type="match status" value="1"/>
</dbReference>
<dbReference type="EMBL" id="CP116805">
    <property type="protein sequence ID" value="WCL55465.1"/>
    <property type="molecule type" value="Genomic_DNA"/>
</dbReference>
<proteinExistence type="inferred from homology"/>
<comment type="similarity">
    <text evidence="1 3">Belongs to the short-chain dehydrogenases/reductases (SDR) family.</text>
</comment>
<dbReference type="InterPro" id="IPR020904">
    <property type="entry name" value="Sc_DH/Rdtase_CS"/>
</dbReference>
<protein>
    <submittedName>
        <fullName evidence="4">SDR family oxidoreductase</fullName>
    </submittedName>
</protein>
<dbReference type="PANTHER" id="PTHR43639">
    <property type="entry name" value="OXIDOREDUCTASE, SHORT-CHAIN DEHYDROGENASE/REDUCTASE FAMILY (AFU_ORTHOLOGUE AFUA_5G02870)"/>
    <property type="match status" value="1"/>
</dbReference>
<dbReference type="RefSeq" id="WP_289505280.1">
    <property type="nucleotide sequence ID" value="NZ_CP116805.1"/>
</dbReference>